<protein>
    <submittedName>
        <fullName evidence="1">Uncharacterized protein</fullName>
    </submittedName>
</protein>
<name>A0ABX1W6R3_9SPHI</name>
<dbReference type="RefSeq" id="WP_175269809.1">
    <property type="nucleotide sequence ID" value="NZ_JABFCR010000032.1"/>
</dbReference>
<reference evidence="1 2" key="1">
    <citation type="submission" date="2020-05" db="EMBL/GenBank/DDBJ databases">
        <authorList>
            <person name="Khan S.A."/>
            <person name="Jeon C.O."/>
            <person name="Chun B.H."/>
        </authorList>
    </citation>
    <scope>NUCLEOTIDE SEQUENCE [LARGE SCALE GENOMIC DNA]</scope>
    <source>
        <strain evidence="1 2">S1162</strain>
    </source>
</reference>
<feature type="non-terminal residue" evidence="1">
    <location>
        <position position="76"/>
    </location>
</feature>
<gene>
    <name evidence="1" type="ORF">HK413_08170</name>
</gene>
<comment type="caution">
    <text evidence="1">The sequence shown here is derived from an EMBL/GenBank/DDBJ whole genome shotgun (WGS) entry which is preliminary data.</text>
</comment>
<accession>A0ABX1W6R3</accession>
<dbReference type="Proteomes" id="UP000566071">
    <property type="component" value="Unassembled WGS sequence"/>
</dbReference>
<organism evidence="1 2">
    <name type="scientific">Mucilaginibacter humi</name>
    <dbReference type="NCBI Taxonomy" id="2732510"/>
    <lineage>
        <taxon>Bacteria</taxon>
        <taxon>Pseudomonadati</taxon>
        <taxon>Bacteroidota</taxon>
        <taxon>Sphingobacteriia</taxon>
        <taxon>Sphingobacteriales</taxon>
        <taxon>Sphingobacteriaceae</taxon>
        <taxon>Mucilaginibacter</taxon>
    </lineage>
</organism>
<keyword evidence="2" id="KW-1185">Reference proteome</keyword>
<sequence length="76" mass="8355">MAYCKAGGTTTVPMKLVPYERARLLFLGRRGSGKIPAASNYPQQTATIAINKPWIVNFDAKMARPAKPVIFETLTD</sequence>
<dbReference type="EMBL" id="JABFCR010000032">
    <property type="protein sequence ID" value="NNU34125.1"/>
    <property type="molecule type" value="Genomic_DNA"/>
</dbReference>
<evidence type="ECO:0000313" key="1">
    <source>
        <dbReference type="EMBL" id="NNU34125.1"/>
    </source>
</evidence>
<proteinExistence type="predicted"/>
<evidence type="ECO:0000313" key="2">
    <source>
        <dbReference type="Proteomes" id="UP000566071"/>
    </source>
</evidence>